<name>A0ABR9DYC1_9GAMM</name>
<dbReference type="Pfam" id="PF01035">
    <property type="entry name" value="DNA_binding_1"/>
    <property type="match status" value="1"/>
</dbReference>
<dbReference type="InterPro" id="IPR036388">
    <property type="entry name" value="WH-like_DNA-bd_sf"/>
</dbReference>
<organism evidence="3 4">
    <name type="scientific">Pseudoalteromonas aliena SW19</name>
    <dbReference type="NCBI Taxonomy" id="1314866"/>
    <lineage>
        <taxon>Bacteria</taxon>
        <taxon>Pseudomonadati</taxon>
        <taxon>Pseudomonadota</taxon>
        <taxon>Gammaproteobacteria</taxon>
        <taxon>Alteromonadales</taxon>
        <taxon>Pseudoalteromonadaceae</taxon>
        <taxon>Pseudoalteromonas</taxon>
    </lineage>
</organism>
<accession>A0ABR9DYC1</accession>
<dbReference type="InterPro" id="IPR036217">
    <property type="entry name" value="MethylDNA_cys_MeTrfase_DNAb"/>
</dbReference>
<dbReference type="Proteomes" id="UP000648482">
    <property type="component" value="Unassembled WGS sequence"/>
</dbReference>
<dbReference type="InterPro" id="IPR014048">
    <property type="entry name" value="MethylDNA_cys_MeTrfase_DNA-bd"/>
</dbReference>
<feature type="domain" description="Methylated-DNA-[protein]-cysteine S-methyltransferase DNA binding" evidence="2">
    <location>
        <begin position="2"/>
        <end position="52"/>
    </location>
</feature>
<dbReference type="SUPFAM" id="SSF46767">
    <property type="entry name" value="Methylated DNA-protein cysteine methyltransferase, C-terminal domain"/>
    <property type="match status" value="1"/>
</dbReference>
<proteinExistence type="predicted"/>
<gene>
    <name evidence="3" type="ORF">PALI_a1863</name>
</gene>
<evidence type="ECO:0000259" key="2">
    <source>
        <dbReference type="Pfam" id="PF01035"/>
    </source>
</evidence>
<keyword evidence="4" id="KW-1185">Reference proteome</keyword>
<dbReference type="Gene3D" id="1.10.10.10">
    <property type="entry name" value="Winged helix-like DNA-binding domain superfamily/Winged helix DNA-binding domain"/>
    <property type="match status" value="1"/>
</dbReference>
<evidence type="ECO:0000313" key="3">
    <source>
        <dbReference type="EMBL" id="MBE0358571.1"/>
    </source>
</evidence>
<dbReference type="NCBIfam" id="TIGR00589">
    <property type="entry name" value="ogt"/>
    <property type="match status" value="1"/>
</dbReference>
<dbReference type="CDD" id="cd06445">
    <property type="entry name" value="ATase"/>
    <property type="match status" value="1"/>
</dbReference>
<protein>
    <recommendedName>
        <fullName evidence="2">Methylated-DNA-[protein]-cysteine S-methyltransferase DNA binding domain-containing protein</fullName>
    </recommendedName>
</protein>
<dbReference type="PANTHER" id="PTHR10815">
    <property type="entry name" value="METHYLATED-DNA--PROTEIN-CYSTEINE METHYLTRANSFERASE"/>
    <property type="match status" value="1"/>
</dbReference>
<dbReference type="PANTHER" id="PTHR10815:SF5">
    <property type="entry name" value="METHYLATED-DNA--PROTEIN-CYSTEINE METHYLTRANSFERASE"/>
    <property type="match status" value="1"/>
</dbReference>
<evidence type="ECO:0000313" key="4">
    <source>
        <dbReference type="Proteomes" id="UP000648482"/>
    </source>
</evidence>
<comment type="caution">
    <text evidence="3">The sequence shown here is derived from an EMBL/GenBank/DDBJ whole genome shotgun (WGS) entry which is preliminary data.</text>
</comment>
<sequence length="52" mass="5431">MVNKPKGSLAVGGANGRNPMNLILPCNRVIGSNGALTGYAGGIERKLWLLTH</sequence>
<dbReference type="EMBL" id="AQGU01000022">
    <property type="protein sequence ID" value="MBE0358571.1"/>
    <property type="molecule type" value="Genomic_DNA"/>
</dbReference>
<reference evidence="3 4" key="1">
    <citation type="submission" date="2015-06" db="EMBL/GenBank/DDBJ databases">
        <title>Genome sequence of Pseudoalteromonas aliena.</title>
        <authorList>
            <person name="Xie B.-B."/>
            <person name="Rong J.-C."/>
            <person name="Qin Q.-L."/>
            <person name="Zhang Y.-Z."/>
        </authorList>
    </citation>
    <scope>NUCLEOTIDE SEQUENCE [LARGE SCALE GENOMIC DNA]</scope>
    <source>
        <strain evidence="3 4">SW19</strain>
    </source>
</reference>
<keyword evidence="1" id="KW-0227">DNA damage</keyword>
<evidence type="ECO:0000256" key="1">
    <source>
        <dbReference type="ARBA" id="ARBA00022763"/>
    </source>
</evidence>